<feature type="non-terminal residue" evidence="1">
    <location>
        <position position="1"/>
    </location>
</feature>
<keyword evidence="2" id="KW-1185">Reference proteome</keyword>
<dbReference type="EMBL" id="GG677899">
    <property type="protein sequence ID" value="EER10069.1"/>
    <property type="molecule type" value="Genomic_DNA"/>
</dbReference>
<dbReference type="InParanoid" id="C5KZP1"/>
<protein>
    <submittedName>
        <fullName evidence="1">Uncharacterized protein</fullName>
    </submittedName>
</protein>
<organism evidence="2">
    <name type="scientific">Perkinsus marinus (strain ATCC 50983 / TXsc)</name>
    <dbReference type="NCBI Taxonomy" id="423536"/>
    <lineage>
        <taxon>Eukaryota</taxon>
        <taxon>Sar</taxon>
        <taxon>Alveolata</taxon>
        <taxon>Perkinsozoa</taxon>
        <taxon>Perkinsea</taxon>
        <taxon>Perkinsida</taxon>
        <taxon>Perkinsidae</taxon>
        <taxon>Perkinsus</taxon>
    </lineage>
</organism>
<gene>
    <name evidence="1" type="ORF">Pmar_PMAR007066</name>
</gene>
<proteinExistence type="predicted"/>
<dbReference type="Proteomes" id="UP000007800">
    <property type="component" value="Unassembled WGS sequence"/>
</dbReference>
<reference evidence="1 2" key="1">
    <citation type="submission" date="2008-07" db="EMBL/GenBank/DDBJ databases">
        <authorList>
            <person name="El-Sayed N."/>
            <person name="Caler E."/>
            <person name="Inman J."/>
            <person name="Amedeo P."/>
            <person name="Hass B."/>
            <person name="Wortman J."/>
        </authorList>
    </citation>
    <scope>NUCLEOTIDE SEQUENCE [LARGE SCALE GENOMIC DNA]</scope>
    <source>
        <strain evidence="2">ATCC 50983 / TXsc</strain>
    </source>
</reference>
<name>C5KZP1_PERM5</name>
<accession>C5KZP1</accession>
<sequence length="37" mass="4643">RRSQPRRIALRVIYHNCQTWDFAYRERKTKKDPNKNP</sequence>
<dbReference type="GeneID" id="9038347"/>
<evidence type="ECO:0000313" key="2">
    <source>
        <dbReference type="Proteomes" id="UP000007800"/>
    </source>
</evidence>
<evidence type="ECO:0000313" key="1">
    <source>
        <dbReference type="EMBL" id="EER10069.1"/>
    </source>
</evidence>
<dbReference type="RefSeq" id="XP_002778274.1">
    <property type="nucleotide sequence ID" value="XM_002778228.1"/>
</dbReference>
<dbReference type="AlphaFoldDB" id="C5KZP1"/>